<name>A0A545UJ94_9GAMM</name>
<accession>A0A545UJ94</accession>
<dbReference type="AlphaFoldDB" id="A0A545UJ94"/>
<evidence type="ECO:0000313" key="3">
    <source>
        <dbReference type="Proteomes" id="UP000315439"/>
    </source>
</evidence>
<sequence>MKKNQFKIAVIIFLFGFAFFWMLPHEEQAVQKSDLLPLSKSNSNSNFNSKPELDSTPSSNSRQSENDVTAANRAAKQAKISRLVSECFTKMQDETIPDDLKKFEEEGYLESSFQNTNNLSSQLAYALISKNKNEQNGKPPKDQVSLLSELVHKYPDNQLVHYFLVSKCSEAKYPDSCDENIVLQATANDPNNGALWFQVAVLEAGENNITGVIKALEQVVAAPNYNGYWADSIEVFDHALESSGVRHETYRMMAAIGFSAALALGPVQDLFKFCREQSVARADIAQLCLDAGATLSTRARSAVTQSIGYGLQKTVYKALGDVENETLMTKLSRENMQAIESVTEASNLMMFGIDLQKYWFKQLKLFGEVEASIRLQEEVLRLSNDPDYSPCQT</sequence>
<dbReference type="Proteomes" id="UP000315439">
    <property type="component" value="Unassembled WGS sequence"/>
</dbReference>
<feature type="compositionally biased region" description="Polar residues" evidence="1">
    <location>
        <begin position="55"/>
        <end position="69"/>
    </location>
</feature>
<keyword evidence="3" id="KW-1185">Reference proteome</keyword>
<feature type="region of interest" description="Disordered" evidence="1">
    <location>
        <begin position="42"/>
        <end position="72"/>
    </location>
</feature>
<dbReference type="RefSeq" id="WP_142891596.1">
    <property type="nucleotide sequence ID" value="NZ_ML660160.1"/>
</dbReference>
<protein>
    <submittedName>
        <fullName evidence="2">Uncharacterized protein</fullName>
    </submittedName>
</protein>
<organism evidence="2 3">
    <name type="scientific">Aliikangiella coralliicola</name>
    <dbReference type="NCBI Taxonomy" id="2592383"/>
    <lineage>
        <taxon>Bacteria</taxon>
        <taxon>Pseudomonadati</taxon>
        <taxon>Pseudomonadota</taxon>
        <taxon>Gammaproteobacteria</taxon>
        <taxon>Oceanospirillales</taxon>
        <taxon>Pleioneaceae</taxon>
        <taxon>Aliikangiella</taxon>
    </lineage>
</organism>
<dbReference type="OrthoDB" id="6401086at2"/>
<evidence type="ECO:0000256" key="1">
    <source>
        <dbReference type="SAM" id="MobiDB-lite"/>
    </source>
</evidence>
<evidence type="ECO:0000313" key="2">
    <source>
        <dbReference type="EMBL" id="TQV89532.1"/>
    </source>
</evidence>
<gene>
    <name evidence="2" type="ORF">FLL46_01215</name>
</gene>
<comment type="caution">
    <text evidence="2">The sequence shown here is derived from an EMBL/GenBank/DDBJ whole genome shotgun (WGS) entry which is preliminary data.</text>
</comment>
<dbReference type="EMBL" id="VIKS01000001">
    <property type="protein sequence ID" value="TQV89532.1"/>
    <property type="molecule type" value="Genomic_DNA"/>
</dbReference>
<reference evidence="2 3" key="1">
    <citation type="submission" date="2019-07" db="EMBL/GenBank/DDBJ databases">
        <title>Draft genome for Aliikangiella sp. M105.</title>
        <authorList>
            <person name="Wang G."/>
        </authorList>
    </citation>
    <scope>NUCLEOTIDE SEQUENCE [LARGE SCALE GENOMIC DNA]</scope>
    <source>
        <strain evidence="2 3">M105</strain>
    </source>
</reference>
<proteinExistence type="predicted"/>